<sequence>MTRMTRINTALFLSALAAQGAAAQQVELSSPDGNTSFAGELVAFDGDTYTLRTALGTLAFPAGSVICRGDACPVAATGAATSFRIVGAPGLLRFAVPELIDAYSLTVDTDIERDRTDAGDLVFGLLSFTGDPLVDITLDEADAEAAVAALDAGEATLAILPRPLSDAELGRIGPGVGERMIARTAALAFVGRDVGLDVLSMDALAGIFSGQITNWAELGGPDMTIDAFAADPASETMSVFRERVLAPRGLALGANVTILDVPGAAEATLEEFPAGIALSGFDTEEGAIAISDACGRPVPPTPFSVKADLYPLSGALYAYTAPGDLPVHAERLLSFALSPVGQSLLPATGFVDTLPQLEGGDAMADRGAATGGARRLSSHFDVLDGPDPLGPQGVVDLERLVGYVTTPGAEAEEIIFVSLGDTAAARDVAGTMFDAYPAVEEDLTLAFRITAAPAEACEREGREGTPVEIWTRPLGEG</sequence>
<dbReference type="SUPFAM" id="SSF53850">
    <property type="entry name" value="Periplasmic binding protein-like II"/>
    <property type="match status" value="1"/>
</dbReference>
<reference evidence="4 5" key="1">
    <citation type="submission" date="2020-05" db="EMBL/GenBank/DDBJ databases">
        <title>Gimesia benthica sp. nov., a novel planctomycete isolated from a deep-sea water sample of the Northwest Indian Ocean.</title>
        <authorList>
            <person name="Wang J."/>
            <person name="Ruan C."/>
            <person name="Song L."/>
            <person name="Zhu Y."/>
            <person name="Li A."/>
            <person name="Zheng X."/>
            <person name="Wang L."/>
            <person name="Lu Z."/>
            <person name="Huang Y."/>
            <person name="Du W."/>
            <person name="Zhou Y."/>
            <person name="Huang L."/>
            <person name="Dai X."/>
        </authorList>
    </citation>
    <scope>NUCLEOTIDE SEQUENCE [LARGE SCALE GENOMIC DNA]</scope>
    <source>
        <strain evidence="4 5">YYQ-30</strain>
    </source>
</reference>
<feature type="domain" description="PBP" evidence="3">
    <location>
        <begin position="129"/>
        <end position="323"/>
    </location>
</feature>
<proteinExistence type="predicted"/>
<dbReference type="Proteomes" id="UP000572377">
    <property type="component" value="Unassembled WGS sequence"/>
</dbReference>
<evidence type="ECO:0000256" key="1">
    <source>
        <dbReference type="ARBA" id="ARBA00022729"/>
    </source>
</evidence>
<gene>
    <name evidence="4" type="ORF">HMH01_12330</name>
</gene>
<keyword evidence="1 2" id="KW-0732">Signal</keyword>
<dbReference type="InterPro" id="IPR050811">
    <property type="entry name" value="Phosphate_ABC_transporter"/>
</dbReference>
<keyword evidence="5" id="KW-1185">Reference proteome</keyword>
<evidence type="ECO:0000256" key="2">
    <source>
        <dbReference type="SAM" id="SignalP"/>
    </source>
</evidence>
<dbReference type="PANTHER" id="PTHR30570:SF1">
    <property type="entry name" value="PHOSPHATE-BINDING PROTEIN PSTS"/>
    <property type="match status" value="1"/>
</dbReference>
<dbReference type="RefSeq" id="WP_171325987.1">
    <property type="nucleotide sequence ID" value="NZ_JABFBC010000002.1"/>
</dbReference>
<feature type="signal peptide" evidence="2">
    <location>
        <begin position="1"/>
        <end position="23"/>
    </location>
</feature>
<name>A0A849L4N9_9RHOB</name>
<evidence type="ECO:0000313" key="4">
    <source>
        <dbReference type="EMBL" id="NNU81223.1"/>
    </source>
</evidence>
<dbReference type="PANTHER" id="PTHR30570">
    <property type="entry name" value="PERIPLASMIC PHOSPHATE BINDING COMPONENT OF PHOSPHATE ABC TRANSPORTER"/>
    <property type="match status" value="1"/>
</dbReference>
<dbReference type="Pfam" id="PF12849">
    <property type="entry name" value="PBP_like_2"/>
    <property type="match status" value="1"/>
</dbReference>
<dbReference type="EMBL" id="JABFBC010000002">
    <property type="protein sequence ID" value="NNU81223.1"/>
    <property type="molecule type" value="Genomic_DNA"/>
</dbReference>
<protein>
    <recommendedName>
        <fullName evidence="3">PBP domain-containing protein</fullName>
    </recommendedName>
</protein>
<feature type="chain" id="PRO_5032604146" description="PBP domain-containing protein" evidence="2">
    <location>
        <begin position="24"/>
        <end position="477"/>
    </location>
</feature>
<evidence type="ECO:0000259" key="3">
    <source>
        <dbReference type="Pfam" id="PF12849"/>
    </source>
</evidence>
<dbReference type="Gene3D" id="3.40.190.10">
    <property type="entry name" value="Periplasmic binding protein-like II"/>
    <property type="match status" value="2"/>
</dbReference>
<accession>A0A849L4N9</accession>
<dbReference type="InterPro" id="IPR024370">
    <property type="entry name" value="PBP_domain"/>
</dbReference>
<organism evidence="4 5">
    <name type="scientific">Halovulum dunhuangense</name>
    <dbReference type="NCBI Taxonomy" id="1505036"/>
    <lineage>
        <taxon>Bacteria</taxon>
        <taxon>Pseudomonadati</taxon>
        <taxon>Pseudomonadota</taxon>
        <taxon>Alphaproteobacteria</taxon>
        <taxon>Rhodobacterales</taxon>
        <taxon>Paracoccaceae</taxon>
        <taxon>Halovulum</taxon>
    </lineage>
</organism>
<evidence type="ECO:0000313" key="5">
    <source>
        <dbReference type="Proteomes" id="UP000572377"/>
    </source>
</evidence>
<comment type="caution">
    <text evidence="4">The sequence shown here is derived from an EMBL/GenBank/DDBJ whole genome shotgun (WGS) entry which is preliminary data.</text>
</comment>
<dbReference type="AlphaFoldDB" id="A0A849L4N9"/>